<protein>
    <submittedName>
        <fullName evidence="2">Uncharacterized protein</fullName>
    </submittedName>
</protein>
<gene>
    <name evidence="2" type="ORF">LshimejAT787_1303490</name>
</gene>
<feature type="compositionally biased region" description="Low complexity" evidence="1">
    <location>
        <begin position="86"/>
        <end position="102"/>
    </location>
</feature>
<dbReference type="AlphaFoldDB" id="A0A9P3USA7"/>
<accession>A0A9P3USA7</accession>
<feature type="region of interest" description="Disordered" evidence="1">
    <location>
        <begin position="82"/>
        <end position="102"/>
    </location>
</feature>
<dbReference type="EMBL" id="BRPK01000013">
    <property type="protein sequence ID" value="GLB43448.1"/>
    <property type="molecule type" value="Genomic_DNA"/>
</dbReference>
<evidence type="ECO:0000313" key="2">
    <source>
        <dbReference type="EMBL" id="GLB43448.1"/>
    </source>
</evidence>
<evidence type="ECO:0000256" key="1">
    <source>
        <dbReference type="SAM" id="MobiDB-lite"/>
    </source>
</evidence>
<dbReference type="OrthoDB" id="2210012at2759"/>
<evidence type="ECO:0000313" key="3">
    <source>
        <dbReference type="Proteomes" id="UP001063166"/>
    </source>
</evidence>
<sequence>MDTNWCLSCDCHFEGSGPYCSPDCQDKAGPSRCYDPPSEYYSDNEEFDDEVIYHQVDDTQVHAQWTGNGAAGILAWAAEIPPASPPSAGSSRSCSRTPSRATSISRLPKLLRPHRRLAPPALCVSTPQPVVPPPTRPILTQQYAAFCSRVSLDAESMGKTSIFSGATESSLATPASTLAVPIASPRSKSSILGAITTHVRSWVAQTSPAIASPSSPTQPKNRISPATAMANEPHKFTIVAHTQSSFAPDLSYSSLDDADLKWRFSTAGPPARERPRARGRKLSRK</sequence>
<keyword evidence="3" id="KW-1185">Reference proteome</keyword>
<name>A0A9P3USA7_LYOSH</name>
<organism evidence="2 3">
    <name type="scientific">Lyophyllum shimeji</name>
    <name type="common">Hon-shimeji</name>
    <name type="synonym">Tricholoma shimeji</name>
    <dbReference type="NCBI Taxonomy" id="47721"/>
    <lineage>
        <taxon>Eukaryota</taxon>
        <taxon>Fungi</taxon>
        <taxon>Dikarya</taxon>
        <taxon>Basidiomycota</taxon>
        <taxon>Agaricomycotina</taxon>
        <taxon>Agaricomycetes</taxon>
        <taxon>Agaricomycetidae</taxon>
        <taxon>Agaricales</taxon>
        <taxon>Tricholomatineae</taxon>
        <taxon>Lyophyllaceae</taxon>
        <taxon>Lyophyllum</taxon>
    </lineage>
</organism>
<feature type="region of interest" description="Disordered" evidence="1">
    <location>
        <begin position="263"/>
        <end position="285"/>
    </location>
</feature>
<proteinExistence type="predicted"/>
<dbReference type="Proteomes" id="UP001063166">
    <property type="component" value="Unassembled WGS sequence"/>
</dbReference>
<reference evidence="2" key="1">
    <citation type="submission" date="2022-07" db="EMBL/GenBank/DDBJ databases">
        <title>The genome of Lyophyllum shimeji provides insight into the initial evolution of ectomycorrhizal fungal genome.</title>
        <authorList>
            <person name="Kobayashi Y."/>
            <person name="Shibata T."/>
            <person name="Hirakawa H."/>
            <person name="Shigenobu S."/>
            <person name="Nishiyama T."/>
            <person name="Yamada A."/>
            <person name="Hasebe M."/>
            <person name="Kawaguchi M."/>
        </authorList>
    </citation>
    <scope>NUCLEOTIDE SEQUENCE</scope>
    <source>
        <strain evidence="2">AT787</strain>
    </source>
</reference>
<comment type="caution">
    <text evidence="2">The sequence shown here is derived from an EMBL/GenBank/DDBJ whole genome shotgun (WGS) entry which is preliminary data.</text>
</comment>